<dbReference type="Proteomes" id="UP000250140">
    <property type="component" value="Unassembled WGS sequence"/>
</dbReference>
<dbReference type="OrthoDB" id="5431013at2759"/>
<accession>A0A8E2JME9</accession>
<sequence length="135" mass="14582">MTNKYMSGVEILGIAASAAQLLDIGARLALSLSSVATRPKDVPQNVKKAANEVSLLFKIVEVVKTNLEERGESISVKNIDMGLELLKKCKEQVDGLNDILDGVVLQATDGIMKKSWKAVVGLKHEKEGFGYVIKA</sequence>
<organism evidence="2 3">
    <name type="scientific">Glonium stellatum</name>
    <dbReference type="NCBI Taxonomy" id="574774"/>
    <lineage>
        <taxon>Eukaryota</taxon>
        <taxon>Fungi</taxon>
        <taxon>Dikarya</taxon>
        <taxon>Ascomycota</taxon>
        <taxon>Pezizomycotina</taxon>
        <taxon>Dothideomycetes</taxon>
        <taxon>Pleosporomycetidae</taxon>
        <taxon>Gloniales</taxon>
        <taxon>Gloniaceae</taxon>
        <taxon>Glonium</taxon>
    </lineage>
</organism>
<feature type="domain" description="NACHT-NTPase and P-loop NTPases N-terminal" evidence="1">
    <location>
        <begin position="36"/>
        <end position="126"/>
    </location>
</feature>
<name>A0A8E2JME9_9PEZI</name>
<gene>
    <name evidence="2" type="ORF">AOQ84DRAFT_422746</name>
</gene>
<dbReference type="AlphaFoldDB" id="A0A8E2JME9"/>
<dbReference type="Pfam" id="PF17107">
    <property type="entry name" value="SesA"/>
    <property type="match status" value="1"/>
</dbReference>
<reference evidence="2 3" key="1">
    <citation type="journal article" date="2016" name="Nat. Commun.">
        <title>Ectomycorrhizal ecology is imprinted in the genome of the dominant symbiotic fungus Cenococcum geophilum.</title>
        <authorList>
            <consortium name="DOE Joint Genome Institute"/>
            <person name="Peter M."/>
            <person name="Kohler A."/>
            <person name="Ohm R.A."/>
            <person name="Kuo A."/>
            <person name="Krutzmann J."/>
            <person name="Morin E."/>
            <person name="Arend M."/>
            <person name="Barry K.W."/>
            <person name="Binder M."/>
            <person name="Choi C."/>
            <person name="Clum A."/>
            <person name="Copeland A."/>
            <person name="Grisel N."/>
            <person name="Haridas S."/>
            <person name="Kipfer T."/>
            <person name="LaButti K."/>
            <person name="Lindquist E."/>
            <person name="Lipzen A."/>
            <person name="Maire R."/>
            <person name="Meier B."/>
            <person name="Mihaltcheva S."/>
            <person name="Molinier V."/>
            <person name="Murat C."/>
            <person name="Poggeler S."/>
            <person name="Quandt C.A."/>
            <person name="Sperisen C."/>
            <person name="Tritt A."/>
            <person name="Tisserant E."/>
            <person name="Crous P.W."/>
            <person name="Henrissat B."/>
            <person name="Nehls U."/>
            <person name="Egli S."/>
            <person name="Spatafora J.W."/>
            <person name="Grigoriev I.V."/>
            <person name="Martin F.M."/>
        </authorList>
    </citation>
    <scope>NUCLEOTIDE SEQUENCE [LARGE SCALE GENOMIC DNA]</scope>
    <source>
        <strain evidence="2 3">CBS 207.34</strain>
    </source>
</reference>
<dbReference type="EMBL" id="KV750953">
    <property type="protein sequence ID" value="OCL02462.1"/>
    <property type="molecule type" value="Genomic_DNA"/>
</dbReference>
<dbReference type="InterPro" id="IPR031352">
    <property type="entry name" value="SesA"/>
</dbReference>
<evidence type="ECO:0000313" key="3">
    <source>
        <dbReference type="Proteomes" id="UP000250140"/>
    </source>
</evidence>
<keyword evidence="3" id="KW-1185">Reference proteome</keyword>
<proteinExistence type="predicted"/>
<evidence type="ECO:0000313" key="2">
    <source>
        <dbReference type="EMBL" id="OCL02462.1"/>
    </source>
</evidence>
<protein>
    <recommendedName>
        <fullName evidence="1">NACHT-NTPase and P-loop NTPases N-terminal domain-containing protein</fullName>
    </recommendedName>
</protein>
<evidence type="ECO:0000259" key="1">
    <source>
        <dbReference type="Pfam" id="PF17107"/>
    </source>
</evidence>